<feature type="transmembrane region" description="Helical" evidence="1">
    <location>
        <begin position="52"/>
        <end position="72"/>
    </location>
</feature>
<accession>A0AAV2DB06</accession>
<protein>
    <submittedName>
        <fullName evidence="2">Uncharacterized protein</fullName>
    </submittedName>
</protein>
<keyword evidence="1" id="KW-1133">Transmembrane helix</keyword>
<gene>
    <name evidence="2" type="ORF">LTRI10_LOCUS12811</name>
</gene>
<name>A0AAV2DB06_9ROSI</name>
<dbReference type="EMBL" id="OZ034815">
    <property type="protein sequence ID" value="CAL1370705.1"/>
    <property type="molecule type" value="Genomic_DNA"/>
</dbReference>
<dbReference type="AlphaFoldDB" id="A0AAV2DB06"/>
<keyword evidence="3" id="KW-1185">Reference proteome</keyword>
<keyword evidence="1" id="KW-0812">Transmembrane</keyword>
<dbReference type="Proteomes" id="UP001497516">
    <property type="component" value="Chromosome 2"/>
</dbReference>
<sequence length="96" mass="10942">MIQANRPNHLIALQQWMEINLLLKTCSLSMTWTIQTLQMMNIMLQGTEEKKNIFHLVLVLGLAAQMAVYALLRSQSSSLLSPELATGAFNLWIQRQ</sequence>
<reference evidence="2 3" key="1">
    <citation type="submission" date="2024-04" db="EMBL/GenBank/DDBJ databases">
        <authorList>
            <person name="Fracassetti M."/>
        </authorList>
    </citation>
    <scope>NUCLEOTIDE SEQUENCE [LARGE SCALE GENOMIC DNA]</scope>
</reference>
<evidence type="ECO:0000313" key="3">
    <source>
        <dbReference type="Proteomes" id="UP001497516"/>
    </source>
</evidence>
<proteinExistence type="predicted"/>
<evidence type="ECO:0000256" key="1">
    <source>
        <dbReference type="SAM" id="Phobius"/>
    </source>
</evidence>
<organism evidence="2 3">
    <name type="scientific">Linum trigynum</name>
    <dbReference type="NCBI Taxonomy" id="586398"/>
    <lineage>
        <taxon>Eukaryota</taxon>
        <taxon>Viridiplantae</taxon>
        <taxon>Streptophyta</taxon>
        <taxon>Embryophyta</taxon>
        <taxon>Tracheophyta</taxon>
        <taxon>Spermatophyta</taxon>
        <taxon>Magnoliopsida</taxon>
        <taxon>eudicotyledons</taxon>
        <taxon>Gunneridae</taxon>
        <taxon>Pentapetalae</taxon>
        <taxon>rosids</taxon>
        <taxon>fabids</taxon>
        <taxon>Malpighiales</taxon>
        <taxon>Linaceae</taxon>
        <taxon>Linum</taxon>
    </lineage>
</organism>
<keyword evidence="1" id="KW-0472">Membrane</keyword>
<evidence type="ECO:0000313" key="2">
    <source>
        <dbReference type="EMBL" id="CAL1370705.1"/>
    </source>
</evidence>